<reference evidence="9 10" key="1">
    <citation type="journal article" date="2011" name="PLoS Pathog.">
        <title>Dynamic evolution of pathogenicity revealed by sequencing and comparative genomics of 19 Pseudomonas syringae isolates.</title>
        <authorList>
            <person name="Baltrus D.A."/>
            <person name="Nishimura M.T."/>
            <person name="Romanchuk A."/>
            <person name="Chang J.H."/>
            <person name="Mukhtar M.S."/>
            <person name="Cherkis K."/>
            <person name="Roach J."/>
            <person name="Grant S.R."/>
            <person name="Jones C.D."/>
            <person name="Dangl J.L."/>
        </authorList>
    </citation>
    <scope>NUCLEOTIDE SEQUENCE [LARGE SCALE GENOMIC DNA]</scope>
    <source>
        <strain evidence="10">M301072PT</strain>
    </source>
</reference>
<gene>
    <name evidence="9" type="ORF">PSYJA_22813</name>
</gene>
<feature type="transmembrane region" description="Helical" evidence="8">
    <location>
        <begin position="293"/>
        <end position="312"/>
    </location>
</feature>
<dbReference type="InterPro" id="IPR004670">
    <property type="entry name" value="NhaA"/>
</dbReference>
<keyword evidence="3 8" id="KW-0812">Transmembrane</keyword>
<evidence type="ECO:0000256" key="5">
    <source>
        <dbReference type="ARBA" id="ARBA00023136"/>
    </source>
</evidence>
<evidence type="ECO:0000256" key="6">
    <source>
        <dbReference type="ARBA" id="ARBA00023201"/>
    </source>
</evidence>
<organism evidence="9 10">
    <name type="scientific">Pseudomonas syringae pv. japonica str. M301072</name>
    <dbReference type="NCBI Taxonomy" id="629262"/>
    <lineage>
        <taxon>Bacteria</taxon>
        <taxon>Pseudomonadati</taxon>
        <taxon>Pseudomonadota</taxon>
        <taxon>Gammaproteobacteria</taxon>
        <taxon>Pseudomonadales</taxon>
        <taxon>Pseudomonadaceae</taxon>
        <taxon>Pseudomonas</taxon>
        <taxon>Pseudomonas syringae</taxon>
    </lineage>
</organism>
<keyword evidence="6" id="KW-0813">Transport</keyword>
<dbReference type="Pfam" id="PF06965">
    <property type="entry name" value="Na_H_antiport_1"/>
    <property type="match status" value="1"/>
</dbReference>
<evidence type="ECO:0000313" key="10">
    <source>
        <dbReference type="Proteomes" id="UP000004471"/>
    </source>
</evidence>
<evidence type="ECO:0000256" key="7">
    <source>
        <dbReference type="NCBIfam" id="TIGR00773"/>
    </source>
</evidence>
<feature type="transmembrane region" description="Helical" evidence="8">
    <location>
        <begin position="154"/>
        <end position="173"/>
    </location>
</feature>
<evidence type="ECO:0000256" key="8">
    <source>
        <dbReference type="SAM" id="Phobius"/>
    </source>
</evidence>
<dbReference type="InterPro" id="IPR023171">
    <property type="entry name" value="Na/H_antiporter_dom_sf"/>
</dbReference>
<keyword evidence="2" id="KW-1003">Cell membrane</keyword>
<feature type="non-terminal residue" evidence="9">
    <location>
        <position position="337"/>
    </location>
</feature>
<dbReference type="Proteomes" id="UP000004471">
    <property type="component" value="Unassembled WGS sequence"/>
</dbReference>
<accession>F3FN63</accession>
<dbReference type="Gene3D" id="1.20.1530.10">
    <property type="entry name" value="Na+/H+ antiporter like domain"/>
    <property type="match status" value="1"/>
</dbReference>
<evidence type="ECO:0000313" key="9">
    <source>
        <dbReference type="EMBL" id="EGH31649.1"/>
    </source>
</evidence>
<proteinExistence type="inferred from homology"/>
<comment type="caution">
    <text evidence="9">The sequence shown here is derived from an EMBL/GenBank/DDBJ whole genome shotgun (WGS) entry which is preliminary data.</text>
</comment>
<keyword evidence="4 8" id="KW-1133">Transmembrane helix</keyword>
<feature type="transmembrane region" description="Helical" evidence="8">
    <location>
        <begin position="179"/>
        <end position="208"/>
    </location>
</feature>
<evidence type="ECO:0000256" key="1">
    <source>
        <dbReference type="ARBA" id="ARBA00004429"/>
    </source>
</evidence>
<sequence length="337" mass="35608">MAAVERFSHIEALSGVVLVLAAIAALLWANSSPSLSYETFWHTPVAITIGSFSVGQSLHFLVNDGLMTIFFLVVGMEIRQEIQDGALSNAKLATLPLGAALGGVLVPAGIYLAYNMGTASAHGWAVPTATDIAFAVGVLALLGKSIPANLRVFLLALAIIDDIAAILIIALFYTASLDLVGLAIAGTGLALVFVMQRMGIGSVWLYLLPGSIVWGGLLKLGVHPTLAGVILGLVTPVWSAPSRERPLEIMSQAFRDLTHRVDQGEKKVSAPLKQIRLAEREVMPPVQRVQEALHPWVAFVIMPLFALANAGVNVHGAQLSDAAVVPVVYGVVMALVF</sequence>
<dbReference type="HOGENOM" id="CLU_015803_1_2_6"/>
<evidence type="ECO:0000256" key="4">
    <source>
        <dbReference type="ARBA" id="ARBA00022989"/>
    </source>
</evidence>
<evidence type="ECO:0000256" key="2">
    <source>
        <dbReference type="ARBA" id="ARBA00022475"/>
    </source>
</evidence>
<feature type="transmembrane region" description="Helical" evidence="8">
    <location>
        <begin position="95"/>
        <end position="114"/>
    </location>
</feature>
<dbReference type="AlphaFoldDB" id="F3FN63"/>
<name>F3FN63_PSESX</name>
<comment type="subcellular location">
    <subcellularLocation>
        <location evidence="1">Cell inner membrane</location>
        <topology evidence="1">Multi-pass membrane protein</topology>
    </subcellularLocation>
</comment>
<feature type="transmembrane region" description="Helical" evidence="8">
    <location>
        <begin position="49"/>
        <end position="74"/>
    </location>
</feature>
<feature type="transmembrane region" description="Helical" evidence="8">
    <location>
        <begin position="120"/>
        <end position="142"/>
    </location>
</feature>
<dbReference type="PANTHER" id="PTHR30341:SF0">
    <property type="entry name" value="NA(+)_H(+) ANTIPORTER NHAA"/>
    <property type="match status" value="1"/>
</dbReference>
<dbReference type="HAMAP" id="MF_01844">
    <property type="entry name" value="NhaA"/>
    <property type="match status" value="1"/>
</dbReference>
<dbReference type="GO" id="GO:0015385">
    <property type="term" value="F:sodium:proton antiporter activity"/>
    <property type="evidence" value="ECO:0007669"/>
    <property type="project" value="UniProtKB-UniRule"/>
</dbReference>
<keyword evidence="6" id="KW-0915">Sodium</keyword>
<dbReference type="EMBL" id="AEAH01001025">
    <property type="protein sequence ID" value="EGH31649.1"/>
    <property type="molecule type" value="Genomic_DNA"/>
</dbReference>
<keyword evidence="6" id="KW-0739">Sodium transport</keyword>
<keyword evidence="6" id="KW-0406">Ion transport</keyword>
<keyword evidence="5 8" id="KW-0472">Membrane</keyword>
<dbReference type="PANTHER" id="PTHR30341">
    <property type="entry name" value="SODIUM ION/PROTON ANTIPORTER NHAA-RELATED"/>
    <property type="match status" value="1"/>
</dbReference>
<evidence type="ECO:0000256" key="3">
    <source>
        <dbReference type="ARBA" id="ARBA00022692"/>
    </source>
</evidence>
<dbReference type="GO" id="GO:0005886">
    <property type="term" value="C:plasma membrane"/>
    <property type="evidence" value="ECO:0007669"/>
    <property type="project" value="UniProtKB-SubCell"/>
</dbReference>
<dbReference type="NCBIfam" id="TIGR00773">
    <property type="entry name" value="NhaA"/>
    <property type="match status" value="1"/>
</dbReference>
<protein>
    <recommendedName>
        <fullName evidence="7">Na+/H+ antiporter NhaA</fullName>
    </recommendedName>
</protein>
<dbReference type="GO" id="GO:0006885">
    <property type="term" value="P:regulation of pH"/>
    <property type="evidence" value="ECO:0007669"/>
    <property type="project" value="UniProtKB-UniRule"/>
</dbReference>
<feature type="transmembrane region" description="Helical" evidence="8">
    <location>
        <begin position="12"/>
        <end position="29"/>
    </location>
</feature>